<proteinExistence type="predicted"/>
<dbReference type="PANTHER" id="PTHR45168:SF3">
    <property type="entry name" value="DNAJ HEAT SHOCK PROTEIN FAMILY (HSP40) MEMBER B2"/>
    <property type="match status" value="1"/>
</dbReference>
<keyword evidence="1" id="KW-0143">Chaperone</keyword>
<accession>A0A7J7JPH2</accession>
<dbReference type="Proteomes" id="UP000593567">
    <property type="component" value="Unassembled WGS sequence"/>
</dbReference>
<name>A0A7J7JPH2_BUGNE</name>
<dbReference type="PROSITE" id="PS50076">
    <property type="entry name" value="DNAJ_2"/>
    <property type="match status" value="1"/>
</dbReference>
<sequence>MSSKNEDYYEVLGISRTATSAEIKKAYRKQALQWHPDKNPEKKEEAETRFKLIAEAYEILSDKEKRQIYDKYGHEGLTGNEGGSRGVLPFPVQVSMRSLSVAFTSKTLWTCFSSSLEPPHLKIYLVTCLDEDLMVNVALVFLGISEITRSIPSLCSTRCSLSFVVEASVTRNEITAVGPACIVQLLN</sequence>
<dbReference type="PANTHER" id="PTHR45168">
    <property type="entry name" value="DNAJ HOMOLOG SUBFAMILY B MEMBER 2"/>
    <property type="match status" value="1"/>
</dbReference>
<dbReference type="Gene3D" id="1.10.287.110">
    <property type="entry name" value="DnaJ domain"/>
    <property type="match status" value="1"/>
</dbReference>
<evidence type="ECO:0000313" key="3">
    <source>
        <dbReference type="EMBL" id="KAF6027326.1"/>
    </source>
</evidence>
<dbReference type="InterPro" id="IPR036869">
    <property type="entry name" value="J_dom_sf"/>
</dbReference>
<dbReference type="GO" id="GO:0030544">
    <property type="term" value="F:Hsp70 protein binding"/>
    <property type="evidence" value="ECO:0007669"/>
    <property type="project" value="InterPro"/>
</dbReference>
<dbReference type="PRINTS" id="PR00625">
    <property type="entry name" value="JDOMAIN"/>
</dbReference>
<dbReference type="InterPro" id="IPR001623">
    <property type="entry name" value="DnaJ_domain"/>
</dbReference>
<evidence type="ECO:0000259" key="2">
    <source>
        <dbReference type="PROSITE" id="PS50076"/>
    </source>
</evidence>
<organism evidence="3 4">
    <name type="scientific">Bugula neritina</name>
    <name type="common">Brown bryozoan</name>
    <name type="synonym">Sertularia neritina</name>
    <dbReference type="NCBI Taxonomy" id="10212"/>
    <lineage>
        <taxon>Eukaryota</taxon>
        <taxon>Metazoa</taxon>
        <taxon>Spiralia</taxon>
        <taxon>Lophotrochozoa</taxon>
        <taxon>Bryozoa</taxon>
        <taxon>Gymnolaemata</taxon>
        <taxon>Cheilostomatida</taxon>
        <taxon>Flustrina</taxon>
        <taxon>Buguloidea</taxon>
        <taxon>Bugulidae</taxon>
        <taxon>Bugula</taxon>
    </lineage>
</organism>
<dbReference type="SUPFAM" id="SSF46565">
    <property type="entry name" value="Chaperone J-domain"/>
    <property type="match status" value="1"/>
</dbReference>
<reference evidence="3" key="1">
    <citation type="submission" date="2020-06" db="EMBL/GenBank/DDBJ databases">
        <title>Draft genome of Bugula neritina, a colonial animal packing powerful symbionts and potential medicines.</title>
        <authorList>
            <person name="Rayko M."/>
        </authorList>
    </citation>
    <scope>NUCLEOTIDE SEQUENCE [LARGE SCALE GENOMIC DNA]</scope>
    <source>
        <strain evidence="3">Kwan_BN1</strain>
    </source>
</reference>
<evidence type="ECO:0000313" key="4">
    <source>
        <dbReference type="Proteomes" id="UP000593567"/>
    </source>
</evidence>
<dbReference type="AlphaFoldDB" id="A0A7J7JPH2"/>
<dbReference type="InterPro" id="IPR018253">
    <property type="entry name" value="DnaJ_domain_CS"/>
</dbReference>
<evidence type="ECO:0000256" key="1">
    <source>
        <dbReference type="ARBA" id="ARBA00023186"/>
    </source>
</evidence>
<dbReference type="Pfam" id="PF00226">
    <property type="entry name" value="DnaJ"/>
    <property type="match status" value="1"/>
</dbReference>
<keyword evidence="4" id="KW-1185">Reference proteome</keyword>
<dbReference type="GO" id="GO:0051082">
    <property type="term" value="F:unfolded protein binding"/>
    <property type="evidence" value="ECO:0007669"/>
    <property type="project" value="InterPro"/>
</dbReference>
<protein>
    <submittedName>
        <fullName evidence="3">DNAJB6</fullName>
    </submittedName>
</protein>
<dbReference type="OrthoDB" id="10250354at2759"/>
<dbReference type="EMBL" id="VXIV02002107">
    <property type="protein sequence ID" value="KAF6027326.1"/>
    <property type="molecule type" value="Genomic_DNA"/>
</dbReference>
<dbReference type="CDD" id="cd06257">
    <property type="entry name" value="DnaJ"/>
    <property type="match status" value="1"/>
</dbReference>
<dbReference type="SMART" id="SM00271">
    <property type="entry name" value="DnaJ"/>
    <property type="match status" value="1"/>
</dbReference>
<comment type="caution">
    <text evidence="3">The sequence shown here is derived from an EMBL/GenBank/DDBJ whole genome shotgun (WGS) entry which is preliminary data.</text>
</comment>
<dbReference type="InterPro" id="IPR043183">
    <property type="entry name" value="DNJB2/6-like"/>
</dbReference>
<dbReference type="PROSITE" id="PS00636">
    <property type="entry name" value="DNAJ_1"/>
    <property type="match status" value="1"/>
</dbReference>
<gene>
    <name evidence="3" type="ORF">EB796_014366</name>
</gene>
<feature type="domain" description="J" evidence="2">
    <location>
        <begin position="7"/>
        <end position="73"/>
    </location>
</feature>